<evidence type="ECO:0000313" key="18">
    <source>
        <dbReference type="Proteomes" id="UP000597762"/>
    </source>
</evidence>
<keyword evidence="4" id="KW-0732">Signal</keyword>
<feature type="disulfide bond" evidence="12">
    <location>
        <begin position="299"/>
        <end position="308"/>
    </location>
</feature>
<dbReference type="FunFam" id="2.10.25.10:FF:000135">
    <property type="entry name" value="Laminin subunit beta 4"/>
    <property type="match status" value="2"/>
</dbReference>
<dbReference type="PROSITE" id="PS51116">
    <property type="entry name" value="LAMININ_IVB"/>
    <property type="match status" value="1"/>
</dbReference>
<keyword evidence="2" id="KW-0964">Secreted</keyword>
<proteinExistence type="predicted"/>
<dbReference type="PANTHER" id="PTHR10574:SF375">
    <property type="entry name" value="LAMININ SUBUNIT BETA-1"/>
    <property type="match status" value="1"/>
</dbReference>
<dbReference type="Pfam" id="PF24973">
    <property type="entry name" value="EGF_LMN_ATRN"/>
    <property type="match status" value="1"/>
</dbReference>
<feature type="disulfide bond" evidence="12">
    <location>
        <begin position="236"/>
        <end position="245"/>
    </location>
</feature>
<evidence type="ECO:0000259" key="16">
    <source>
        <dbReference type="PROSITE" id="PS51117"/>
    </source>
</evidence>
<keyword evidence="7" id="KW-0130">Cell adhesion</keyword>
<reference evidence="17" key="1">
    <citation type="submission" date="2021-01" db="EMBL/GenBank/DDBJ databases">
        <authorList>
            <person name="Li R."/>
            <person name="Bekaert M."/>
        </authorList>
    </citation>
    <scope>NUCLEOTIDE SEQUENCE</scope>
    <source>
        <strain evidence="17">Farmed</strain>
    </source>
</reference>
<feature type="disulfide bond" evidence="12">
    <location>
        <begin position="892"/>
        <end position="904"/>
    </location>
</feature>
<dbReference type="GO" id="GO:0070831">
    <property type="term" value="P:basement membrane assembly"/>
    <property type="evidence" value="ECO:0007669"/>
    <property type="project" value="TreeGrafter"/>
</dbReference>
<feature type="domain" description="Laminin EGF-like" evidence="14">
    <location>
        <begin position="814"/>
        <end position="865"/>
    </location>
</feature>
<dbReference type="InterPro" id="IPR000742">
    <property type="entry name" value="EGF"/>
</dbReference>
<dbReference type="FunFam" id="2.10.25.10:FF:000074">
    <property type="entry name" value="Laminin subunit alpha"/>
    <property type="match status" value="1"/>
</dbReference>
<dbReference type="EMBL" id="CAHIKZ030001355">
    <property type="protein sequence ID" value="CAE1260970.1"/>
    <property type="molecule type" value="Genomic_DNA"/>
</dbReference>
<dbReference type="SMART" id="SM00180">
    <property type="entry name" value="EGF_Lam"/>
    <property type="match status" value="11"/>
</dbReference>
<evidence type="ECO:0000256" key="7">
    <source>
        <dbReference type="ARBA" id="ARBA00022889"/>
    </source>
</evidence>
<comment type="caution">
    <text evidence="12">Lacks conserved residue(s) required for the propagation of feature annotation.</text>
</comment>
<dbReference type="FunFam" id="2.10.25.10:FF:000188">
    <property type="entry name" value="Laminin subunit gamma 2"/>
    <property type="match status" value="1"/>
</dbReference>
<comment type="caution">
    <text evidence="17">The sequence shown here is derived from an EMBL/GenBank/DDBJ whole genome shotgun (WGS) entry which is preliminary data.</text>
</comment>
<evidence type="ECO:0000256" key="4">
    <source>
        <dbReference type="ARBA" id="ARBA00022729"/>
    </source>
</evidence>
<dbReference type="GO" id="GO:0043256">
    <property type="term" value="C:laminin complex"/>
    <property type="evidence" value="ECO:0007669"/>
    <property type="project" value="TreeGrafter"/>
</dbReference>
<dbReference type="PANTHER" id="PTHR10574">
    <property type="entry name" value="NETRIN/LAMININ-RELATED"/>
    <property type="match status" value="1"/>
</dbReference>
<dbReference type="PRINTS" id="PR00011">
    <property type="entry name" value="EGFLAMININ"/>
</dbReference>
<feature type="disulfide bond" evidence="12">
    <location>
        <begin position="661"/>
        <end position="673"/>
    </location>
</feature>
<feature type="disulfide bond" evidence="12">
    <location>
        <begin position="363"/>
        <end position="377"/>
    </location>
</feature>
<dbReference type="Pfam" id="PF21199">
    <property type="entry name" value="LAMININ_IV_B"/>
    <property type="match status" value="2"/>
</dbReference>
<dbReference type="SUPFAM" id="SSF57196">
    <property type="entry name" value="EGF/Laminin"/>
    <property type="match status" value="10"/>
</dbReference>
<evidence type="ECO:0000256" key="8">
    <source>
        <dbReference type="ARBA" id="ARBA00023054"/>
    </source>
</evidence>
<evidence type="ECO:0000256" key="1">
    <source>
        <dbReference type="ARBA" id="ARBA00004302"/>
    </source>
</evidence>
<keyword evidence="10" id="KW-0325">Glycoprotein</keyword>
<dbReference type="PROSITE" id="PS51117">
    <property type="entry name" value="LAMININ_NTER"/>
    <property type="match status" value="1"/>
</dbReference>
<dbReference type="OrthoDB" id="5985440at2759"/>
<dbReference type="FunFam" id="2.10.25.10:FF:000011">
    <property type="entry name" value="Cadherin EGF LAG seven-pass G-type receptor"/>
    <property type="match status" value="1"/>
</dbReference>
<dbReference type="GO" id="GO:0009887">
    <property type="term" value="P:animal organ morphogenesis"/>
    <property type="evidence" value="ECO:0007669"/>
    <property type="project" value="TreeGrafter"/>
</dbReference>
<dbReference type="AlphaFoldDB" id="A0A812CAQ1"/>
<feature type="disulfide bond" evidence="12">
    <location>
        <begin position="613"/>
        <end position="625"/>
    </location>
</feature>
<feature type="domain" description="Laminin N-terminal" evidence="16">
    <location>
        <begin position="1"/>
        <end position="139"/>
    </location>
</feature>
<feature type="domain" description="Laminin EGF-like" evidence="14">
    <location>
        <begin position="206"/>
        <end position="268"/>
    </location>
</feature>
<dbReference type="Pfam" id="PF00055">
    <property type="entry name" value="Laminin_N"/>
    <property type="match status" value="1"/>
</dbReference>
<dbReference type="FunFam" id="2.10.25.10:FF:000388">
    <property type="entry name" value="Laminin subunit alpha"/>
    <property type="match status" value="1"/>
</dbReference>
<keyword evidence="9 12" id="KW-1015">Disulfide bond</keyword>
<evidence type="ECO:0000256" key="2">
    <source>
        <dbReference type="ARBA" id="ARBA00022525"/>
    </source>
</evidence>
<evidence type="ECO:0000259" key="14">
    <source>
        <dbReference type="PROSITE" id="PS50027"/>
    </source>
</evidence>
<keyword evidence="8 13" id="KW-0175">Coiled coil</keyword>
<gene>
    <name evidence="17" type="ORF">SPHA_32472</name>
</gene>
<evidence type="ECO:0000259" key="15">
    <source>
        <dbReference type="PROSITE" id="PS51116"/>
    </source>
</evidence>
<name>A0A812CAQ1_ACAPH</name>
<feature type="disulfide bond" evidence="12">
    <location>
        <begin position="682"/>
        <end position="691"/>
    </location>
</feature>
<dbReference type="InterPro" id="IPR002049">
    <property type="entry name" value="LE_dom"/>
</dbReference>
<dbReference type="Proteomes" id="UP000597762">
    <property type="component" value="Unassembled WGS sequence"/>
</dbReference>
<dbReference type="GO" id="GO:0009888">
    <property type="term" value="P:tissue development"/>
    <property type="evidence" value="ECO:0007669"/>
    <property type="project" value="TreeGrafter"/>
</dbReference>
<evidence type="ECO:0000256" key="11">
    <source>
        <dbReference type="ARBA" id="ARBA00023292"/>
    </source>
</evidence>
<evidence type="ECO:0000256" key="9">
    <source>
        <dbReference type="ARBA" id="ARBA00023157"/>
    </source>
</evidence>
<evidence type="ECO:0000256" key="5">
    <source>
        <dbReference type="ARBA" id="ARBA00022737"/>
    </source>
</evidence>
<evidence type="ECO:0000256" key="6">
    <source>
        <dbReference type="ARBA" id="ARBA00022869"/>
    </source>
</evidence>
<accession>A0A812CAQ1</accession>
<feature type="disulfide bond" evidence="12">
    <location>
        <begin position="634"/>
        <end position="643"/>
    </location>
</feature>
<dbReference type="SMART" id="SM00136">
    <property type="entry name" value="LamNT"/>
    <property type="match status" value="1"/>
</dbReference>
<feature type="domain" description="Laminin EGF-like" evidence="14">
    <location>
        <begin position="892"/>
        <end position="938"/>
    </location>
</feature>
<dbReference type="GO" id="GO:0007411">
    <property type="term" value="P:axon guidance"/>
    <property type="evidence" value="ECO:0007669"/>
    <property type="project" value="TreeGrafter"/>
</dbReference>
<sequence length="1099" mass="122236">MASTQDVKKEVVILPPETCLLAERRNFIQIRHVVSRYMNNTTFPGIKTGPVKKLDDVICESRYSDVAPSTGGEVIFQVLPTSISIGNPYSSEVQDLLKLTNLRINFTKLHTLGDVLLHDQGDTKKKYYYAMYDMTVRGSCSCYGHASRCTPLHPEGTGNIPRDMVHGKCECAHRTTGFNCDKCQDFYNDLPWRPARERQPNACKICNCNNHATKCHFDPAVYEQTGRVSGGVCDDCQHNTMGRNCQFCKPFFYQDPNRRMTDPDVCQHCNCDPSGSLRQGECHSHTSKDGRYIAGTCDCKRYVNGRRCDTCQNGYWNLKSDNPHGCEACICNVLGTSPGNSCSKITGDCICKRYVTGKQCDQCFPGYWGLSSDINGCKPCDCDIGGSLGETCDQSNGQCQCRPHIYGRKCDRPMPLYFIPGLDSFLFEAEFGRGLKNARVDIHERGPDEVVTWTGPGFMKVMEGDSIDFTVTNLTASMEYDIVIRYNPLMPDRWEDVRVLIDRPGPVDPHGPCANSIPQDGYKATSLPPGSYYAVVKPPSCLFYKMQAIVLIPNTDSIPIFQGPQLPQFLKNNYIRYRCAESQYPAVQSKVIDICKRLFFSISSVLHLQAINCDCDPTGSESSECDVYGGHCKCKENVIGRRCEQCAPGTYNFGPTGCSPCNCDAAGSRDNFCEPDYGRCLCIPNVEGRACDRCEEGYWGFPRCRKCECNNMADTCDNLNGHCIGCRDFTSGPYCDRCTTGYYQDPRVTGRIACQPCFCPDGPGKDNQRADTCSFDLQKRTAICHCHLGYAGNNCDRCAENYFGDPVAGTCKQCDCNGNIDYLVPGSCDTNTGECIKCRYNTDGFNCEHCKPGYYGDATQQNCKAICAGRGRTCGDCEDYYWGDPSVQCYPCNCTRVGSLSTQCDRRTGQCTCVPGVAGHNCDRCARGTTGTLPNCKPCGECFANWDKEVQDLSVHTRDIVNKVTNITVTGAAGAFEKEFNIMKENIDEVRQIIEAVGGSSENVKQLSEMLENIKRNLTTNSRLVTNTEKNLENTSSDVLTYRNKLAALQLRIGELREEAERLNKSAQSIKERDFEGAYNITQEAKEKSEMAKNLVTHI</sequence>
<feature type="domain" description="Laminin IV type B" evidence="15">
    <location>
        <begin position="419"/>
        <end position="607"/>
    </location>
</feature>
<evidence type="ECO:0000256" key="13">
    <source>
        <dbReference type="SAM" id="Coils"/>
    </source>
</evidence>
<keyword evidence="18" id="KW-1185">Reference proteome</keyword>
<feature type="disulfide bond" evidence="12">
    <location>
        <begin position="726"/>
        <end position="735"/>
    </location>
</feature>
<comment type="subcellular location">
    <subcellularLocation>
        <location evidence="1">Secreted</location>
        <location evidence="1">Extracellular space</location>
        <location evidence="1">Extracellular matrix</location>
        <location evidence="1">Basement membrane</location>
    </subcellularLocation>
</comment>
<dbReference type="CDD" id="cd00055">
    <property type="entry name" value="EGF_Lam"/>
    <property type="match status" value="11"/>
</dbReference>
<feature type="disulfide bond" evidence="12">
    <location>
        <begin position="351"/>
        <end position="360"/>
    </location>
</feature>
<dbReference type="FunFam" id="2.170.300.10:FF:000001">
    <property type="entry name" value="Laminin subunit beta-1"/>
    <property type="match status" value="1"/>
</dbReference>
<dbReference type="Gene3D" id="2.10.25.10">
    <property type="entry name" value="Laminin"/>
    <property type="match status" value="9"/>
</dbReference>
<dbReference type="FunFam" id="2.10.25.10:FF:000130">
    <property type="entry name" value="Laminin subunit beta 1"/>
    <property type="match status" value="1"/>
</dbReference>
<dbReference type="SMART" id="SM00181">
    <property type="entry name" value="EGF"/>
    <property type="match status" value="8"/>
</dbReference>
<dbReference type="Pfam" id="PF00053">
    <property type="entry name" value="EGF_laminin"/>
    <property type="match status" value="10"/>
</dbReference>
<dbReference type="FunFam" id="2.10.25.10:FF:000209">
    <property type="entry name" value="Laminin subunit alpha 5"/>
    <property type="match status" value="1"/>
</dbReference>
<feature type="disulfide bond" evidence="12">
    <location>
        <begin position="894"/>
        <end position="911"/>
    </location>
</feature>
<feature type="disulfide bond" evidence="12">
    <location>
        <begin position="663"/>
        <end position="680"/>
    </location>
</feature>
<dbReference type="InterPro" id="IPR013015">
    <property type="entry name" value="Laminin_IV_B"/>
</dbReference>
<feature type="coiled-coil region" evidence="13">
    <location>
        <begin position="1039"/>
        <end position="1073"/>
    </location>
</feature>
<keyword evidence="6" id="KW-0084">Basement membrane</keyword>
<feature type="domain" description="Laminin EGF-like" evidence="14">
    <location>
        <begin position="269"/>
        <end position="328"/>
    </location>
</feature>
<feature type="disulfide bond" evidence="12">
    <location>
        <begin position="913"/>
        <end position="922"/>
    </location>
</feature>
<feature type="domain" description="Laminin EGF-like" evidence="14">
    <location>
        <begin position="661"/>
        <end position="706"/>
    </location>
</feature>
<evidence type="ECO:0000256" key="12">
    <source>
        <dbReference type="PROSITE-ProRule" id="PRU00460"/>
    </source>
</evidence>
<evidence type="ECO:0000313" key="17">
    <source>
        <dbReference type="EMBL" id="CAE1260970.1"/>
    </source>
</evidence>
<protein>
    <submittedName>
        <fullName evidence="17">LAMB1</fullName>
    </submittedName>
</protein>
<dbReference type="InterPro" id="IPR008211">
    <property type="entry name" value="Laminin_N"/>
</dbReference>
<organism evidence="17 18">
    <name type="scientific">Acanthosepion pharaonis</name>
    <name type="common">Pharaoh cuttlefish</name>
    <name type="synonym">Sepia pharaonis</name>
    <dbReference type="NCBI Taxonomy" id="158019"/>
    <lineage>
        <taxon>Eukaryota</taxon>
        <taxon>Metazoa</taxon>
        <taxon>Spiralia</taxon>
        <taxon>Lophotrochozoa</taxon>
        <taxon>Mollusca</taxon>
        <taxon>Cephalopoda</taxon>
        <taxon>Coleoidea</taxon>
        <taxon>Decapodiformes</taxon>
        <taxon>Sepiida</taxon>
        <taxon>Sepiina</taxon>
        <taxon>Sepiidae</taxon>
        <taxon>Acanthosepion</taxon>
    </lineage>
</organism>
<dbReference type="FunFam" id="2.10.25.10:FF:000333">
    <property type="entry name" value="netrin-4 isoform X2"/>
    <property type="match status" value="1"/>
</dbReference>
<dbReference type="InterPro" id="IPR050440">
    <property type="entry name" value="Laminin/Netrin_ECM"/>
</dbReference>
<dbReference type="GO" id="GO:0034446">
    <property type="term" value="P:substrate adhesion-dependent cell spreading"/>
    <property type="evidence" value="ECO:0007669"/>
    <property type="project" value="TreeGrafter"/>
</dbReference>
<dbReference type="InterPro" id="IPR056863">
    <property type="entry name" value="LMN_ATRN_NET-like_EGF"/>
</dbReference>
<dbReference type="Gene3D" id="2.170.300.10">
    <property type="entry name" value="Tie2 ligand-binding domain superfamily"/>
    <property type="match status" value="1"/>
</dbReference>
<keyword evidence="3" id="KW-0272">Extracellular matrix</keyword>
<evidence type="ECO:0000256" key="3">
    <source>
        <dbReference type="ARBA" id="ARBA00022530"/>
    </source>
</evidence>
<feature type="domain" description="Laminin EGF-like" evidence="14">
    <location>
        <begin position="329"/>
        <end position="379"/>
    </location>
</feature>
<dbReference type="PROSITE" id="PS50027">
    <property type="entry name" value="EGF_LAM_2"/>
    <property type="match status" value="8"/>
</dbReference>
<keyword evidence="11 12" id="KW-0424">Laminin EGF-like domain</keyword>
<dbReference type="Gene3D" id="2.60.120.260">
    <property type="entry name" value="Galactose-binding domain-like"/>
    <property type="match status" value="1"/>
</dbReference>
<feature type="domain" description="Laminin EGF-like" evidence="14">
    <location>
        <begin position="613"/>
        <end position="660"/>
    </location>
</feature>
<feature type="disulfide bond" evidence="12">
    <location>
        <begin position="838"/>
        <end position="847"/>
    </location>
</feature>
<dbReference type="GO" id="GO:0016477">
    <property type="term" value="P:cell migration"/>
    <property type="evidence" value="ECO:0007669"/>
    <property type="project" value="TreeGrafter"/>
</dbReference>
<keyword evidence="5" id="KW-0677">Repeat</keyword>
<feature type="disulfide bond" evidence="12">
    <location>
        <begin position="615"/>
        <end position="632"/>
    </location>
</feature>
<feature type="domain" description="Laminin EGF-like" evidence="14">
    <location>
        <begin position="707"/>
        <end position="756"/>
    </location>
</feature>
<dbReference type="PROSITE" id="PS01248">
    <property type="entry name" value="EGF_LAM_1"/>
    <property type="match status" value="4"/>
</dbReference>
<evidence type="ECO:0000256" key="10">
    <source>
        <dbReference type="ARBA" id="ARBA00023180"/>
    </source>
</evidence>